<evidence type="ECO:0000256" key="1">
    <source>
        <dbReference type="SAM" id="MobiDB-lite"/>
    </source>
</evidence>
<sequence>MNNADWWAKKLGNPQPQVGRPDPSPAMPQSQQPMAQMPSFQSSPDPTERAQSARQTQACPECNSANYMAVQNAAPRCYDCGYPIQQSGSRFGSLTGAHVDGATKQAAGNDVQSNWNPQGIIGRIGE</sequence>
<feature type="compositionally biased region" description="Polar residues" evidence="1">
    <location>
        <begin position="49"/>
        <end position="58"/>
    </location>
</feature>
<organism evidence="2">
    <name type="scientific">uncultured Caudovirales phage</name>
    <dbReference type="NCBI Taxonomy" id="2100421"/>
    <lineage>
        <taxon>Viruses</taxon>
        <taxon>Duplodnaviria</taxon>
        <taxon>Heunggongvirae</taxon>
        <taxon>Uroviricota</taxon>
        <taxon>Caudoviricetes</taxon>
        <taxon>Peduoviridae</taxon>
        <taxon>Maltschvirus</taxon>
        <taxon>Maltschvirus maltsch</taxon>
    </lineage>
</organism>
<dbReference type="EMBL" id="LR796481">
    <property type="protein sequence ID" value="CAB4148060.1"/>
    <property type="molecule type" value="Genomic_DNA"/>
</dbReference>
<evidence type="ECO:0000313" key="3">
    <source>
        <dbReference type="EMBL" id="CAB4148060.1"/>
    </source>
</evidence>
<evidence type="ECO:0000313" key="2">
    <source>
        <dbReference type="EMBL" id="CAB4137786.1"/>
    </source>
</evidence>
<dbReference type="EMBL" id="LR796338">
    <property type="protein sequence ID" value="CAB4137786.1"/>
    <property type="molecule type" value="Genomic_DNA"/>
</dbReference>
<reference evidence="2" key="1">
    <citation type="submission" date="2020-04" db="EMBL/GenBank/DDBJ databases">
        <authorList>
            <person name="Chiriac C."/>
            <person name="Salcher M."/>
            <person name="Ghai R."/>
            <person name="Kavagutti S V."/>
        </authorList>
    </citation>
    <scope>NUCLEOTIDE SEQUENCE</scope>
</reference>
<name>A0A6J5LXY2_9CAUD</name>
<accession>A0A6J5LXY2</accession>
<feature type="compositionally biased region" description="Low complexity" evidence="1">
    <location>
        <begin position="27"/>
        <end position="44"/>
    </location>
</feature>
<feature type="region of interest" description="Disordered" evidence="1">
    <location>
        <begin position="1"/>
        <end position="58"/>
    </location>
</feature>
<proteinExistence type="predicted"/>
<protein>
    <submittedName>
        <fullName evidence="2">Uncharacterized protein</fullName>
    </submittedName>
</protein>
<gene>
    <name evidence="2" type="ORF">UFOVP325_94</name>
    <name evidence="3" type="ORF">UFOVP430_89</name>
</gene>